<dbReference type="AlphaFoldDB" id="A0A370I256"/>
<dbReference type="Pfam" id="PF01636">
    <property type="entry name" value="APH"/>
    <property type="match status" value="1"/>
</dbReference>
<name>A0A370I256_9NOCA</name>
<dbReference type="GO" id="GO:0046677">
    <property type="term" value="P:response to antibiotic"/>
    <property type="evidence" value="ECO:0007669"/>
    <property type="project" value="UniProtKB-KW"/>
</dbReference>
<accession>A0A370I256</accession>
<dbReference type="SUPFAM" id="SSF56112">
    <property type="entry name" value="Protein kinase-like (PK-like)"/>
    <property type="match status" value="1"/>
</dbReference>
<evidence type="ECO:0000313" key="9">
    <source>
        <dbReference type="Proteomes" id="UP000254869"/>
    </source>
</evidence>
<dbReference type="GO" id="GO:0016773">
    <property type="term" value="F:phosphotransferase activity, alcohol group as acceptor"/>
    <property type="evidence" value="ECO:0007669"/>
    <property type="project" value="InterPro"/>
</dbReference>
<protein>
    <submittedName>
        <fullName evidence="8">Kanamycin kinase/aminoglycoside 3'-phosphotransferase-2</fullName>
    </submittedName>
</protein>
<keyword evidence="2 8" id="KW-0808">Transferase</keyword>
<evidence type="ECO:0000256" key="3">
    <source>
        <dbReference type="ARBA" id="ARBA00022741"/>
    </source>
</evidence>
<dbReference type="GO" id="GO:0016301">
    <property type="term" value="F:kinase activity"/>
    <property type="evidence" value="ECO:0007669"/>
    <property type="project" value="UniProtKB-KW"/>
</dbReference>
<feature type="domain" description="Aminoglycoside phosphotransferase" evidence="7">
    <location>
        <begin position="56"/>
        <end position="230"/>
    </location>
</feature>
<sequence>MTRVPDPTLALPPKVSALLGPAPTRSLDHEGRSGCVEFVNDAYWMKRGPDAVADFERLTWLGERGIAVPAIAIFEDDVLVLEDAGVPSLADHPAPGALLGRVLRRLHEIPVSACPFDGRLDVVLEQARRQVVDGLVDAEDFDDDNIGRTPEQVLEQLLAQRPAIEDLVVAHGDYTPSNVLEGGIVIDTGRLGIADRYRDLALARRDLLDDFGQAEFDAFRAAYGLAELDPIRLEYYRLLDELF</sequence>
<evidence type="ECO:0000256" key="1">
    <source>
        <dbReference type="ARBA" id="ARBA00006219"/>
    </source>
</evidence>
<keyword evidence="4 8" id="KW-0418">Kinase</keyword>
<dbReference type="Proteomes" id="UP000254869">
    <property type="component" value="Unassembled WGS sequence"/>
</dbReference>
<dbReference type="GO" id="GO:0005524">
    <property type="term" value="F:ATP binding"/>
    <property type="evidence" value="ECO:0007669"/>
    <property type="project" value="UniProtKB-KW"/>
</dbReference>
<dbReference type="InterPro" id="IPR024165">
    <property type="entry name" value="Kan/Strep_kinase"/>
</dbReference>
<gene>
    <name evidence="8" type="ORF">DFR76_107205</name>
</gene>
<evidence type="ECO:0000259" key="7">
    <source>
        <dbReference type="Pfam" id="PF01636"/>
    </source>
</evidence>
<evidence type="ECO:0000313" key="8">
    <source>
        <dbReference type="EMBL" id="RDI64828.1"/>
    </source>
</evidence>
<organism evidence="8 9">
    <name type="scientific">Nocardia pseudobrasiliensis</name>
    <dbReference type="NCBI Taxonomy" id="45979"/>
    <lineage>
        <taxon>Bacteria</taxon>
        <taxon>Bacillati</taxon>
        <taxon>Actinomycetota</taxon>
        <taxon>Actinomycetes</taxon>
        <taxon>Mycobacteriales</taxon>
        <taxon>Nocardiaceae</taxon>
        <taxon>Nocardia</taxon>
    </lineage>
</organism>
<comment type="caution">
    <text evidence="8">The sequence shown here is derived from an EMBL/GenBank/DDBJ whole genome shotgun (WGS) entry which is preliminary data.</text>
</comment>
<dbReference type="STRING" id="1210086.GCA_001613105_02372"/>
<keyword evidence="5" id="KW-0067">ATP-binding</keyword>
<dbReference type="InterPro" id="IPR002575">
    <property type="entry name" value="Aminoglycoside_PTrfase"/>
</dbReference>
<dbReference type="CDD" id="cd05150">
    <property type="entry name" value="APH"/>
    <property type="match status" value="1"/>
</dbReference>
<proteinExistence type="inferred from homology"/>
<evidence type="ECO:0000256" key="4">
    <source>
        <dbReference type="ARBA" id="ARBA00022777"/>
    </source>
</evidence>
<dbReference type="InterPro" id="IPR011009">
    <property type="entry name" value="Kinase-like_dom_sf"/>
</dbReference>
<keyword evidence="6" id="KW-0046">Antibiotic resistance</keyword>
<reference evidence="8 9" key="1">
    <citation type="submission" date="2018-07" db="EMBL/GenBank/DDBJ databases">
        <title>Genomic Encyclopedia of Type Strains, Phase IV (KMG-IV): sequencing the most valuable type-strain genomes for metagenomic binning, comparative biology and taxonomic classification.</title>
        <authorList>
            <person name="Goeker M."/>
        </authorList>
    </citation>
    <scope>NUCLEOTIDE SEQUENCE [LARGE SCALE GENOMIC DNA]</scope>
    <source>
        <strain evidence="8 9">DSM 44290</strain>
    </source>
</reference>
<dbReference type="Gene3D" id="3.90.1200.10">
    <property type="match status" value="1"/>
</dbReference>
<keyword evidence="3" id="KW-0547">Nucleotide-binding</keyword>
<comment type="similarity">
    <text evidence="1">Belongs to the aminoglycoside phosphotransferase family.</text>
</comment>
<evidence type="ECO:0000256" key="5">
    <source>
        <dbReference type="ARBA" id="ARBA00022840"/>
    </source>
</evidence>
<dbReference type="EMBL" id="QQBC01000007">
    <property type="protein sequence ID" value="RDI64828.1"/>
    <property type="molecule type" value="Genomic_DNA"/>
</dbReference>
<evidence type="ECO:0000256" key="6">
    <source>
        <dbReference type="ARBA" id="ARBA00023251"/>
    </source>
</evidence>
<keyword evidence="9" id="KW-1185">Reference proteome</keyword>
<evidence type="ECO:0000256" key="2">
    <source>
        <dbReference type="ARBA" id="ARBA00022679"/>
    </source>
</evidence>